<dbReference type="Proteomes" id="UP001516662">
    <property type="component" value="Unassembled WGS sequence"/>
</dbReference>
<evidence type="ECO:0000259" key="9">
    <source>
        <dbReference type="PROSITE" id="PS50156"/>
    </source>
</evidence>
<feature type="transmembrane region" description="Helical" evidence="8">
    <location>
        <begin position="929"/>
        <end position="952"/>
    </location>
</feature>
<keyword evidence="5 8" id="KW-1133">Transmembrane helix</keyword>
<keyword evidence="4 8" id="KW-0812">Transmembrane</keyword>
<keyword evidence="3" id="KW-1003">Cell membrane</keyword>
<feature type="transmembrane region" description="Helical" evidence="8">
    <location>
        <begin position="235"/>
        <end position="256"/>
    </location>
</feature>
<feature type="transmembrane region" description="Helical" evidence="8">
    <location>
        <begin position="362"/>
        <end position="381"/>
    </location>
</feature>
<organism evidence="10 11">
    <name type="scientific">Litchfieldia luteola</name>
    <dbReference type="NCBI Taxonomy" id="682179"/>
    <lineage>
        <taxon>Bacteria</taxon>
        <taxon>Bacillati</taxon>
        <taxon>Bacillota</taxon>
        <taxon>Bacilli</taxon>
        <taxon>Bacillales</taxon>
        <taxon>Bacillaceae</taxon>
        <taxon>Litchfieldia</taxon>
    </lineage>
</organism>
<feature type="transmembrane region" description="Helical" evidence="8">
    <location>
        <begin position="12"/>
        <end position="30"/>
    </location>
</feature>
<evidence type="ECO:0000256" key="4">
    <source>
        <dbReference type="ARBA" id="ARBA00022692"/>
    </source>
</evidence>
<feature type="transmembrane region" description="Helical" evidence="8">
    <location>
        <begin position="871"/>
        <end position="890"/>
    </location>
</feature>
<comment type="subcellular location">
    <subcellularLocation>
        <location evidence="1">Cell membrane</location>
        <topology evidence="1">Multi-pass membrane protein</topology>
    </subcellularLocation>
</comment>
<proteinExistence type="inferred from homology"/>
<dbReference type="InterPro" id="IPR050545">
    <property type="entry name" value="Mycobact_MmpL"/>
</dbReference>
<feature type="transmembrane region" description="Helical" evidence="8">
    <location>
        <begin position="284"/>
        <end position="305"/>
    </location>
</feature>
<dbReference type="InterPro" id="IPR004869">
    <property type="entry name" value="MMPL_dom"/>
</dbReference>
<feature type="coiled-coil region" evidence="7">
    <location>
        <begin position="77"/>
        <end position="104"/>
    </location>
</feature>
<evidence type="ECO:0000313" key="10">
    <source>
        <dbReference type="EMBL" id="MBE4906915.1"/>
    </source>
</evidence>
<dbReference type="SUPFAM" id="SSF82866">
    <property type="entry name" value="Multidrug efflux transporter AcrB transmembrane domain"/>
    <property type="match status" value="2"/>
</dbReference>
<feature type="domain" description="SSD" evidence="9">
    <location>
        <begin position="207"/>
        <end position="336"/>
    </location>
</feature>
<comment type="caution">
    <text evidence="10">The sequence shown here is derived from an EMBL/GenBank/DDBJ whole genome shotgun (WGS) entry which is preliminary data.</text>
</comment>
<evidence type="ECO:0000256" key="6">
    <source>
        <dbReference type="ARBA" id="ARBA00023136"/>
    </source>
</evidence>
<keyword evidence="11" id="KW-1185">Reference proteome</keyword>
<dbReference type="PANTHER" id="PTHR33406:SF6">
    <property type="entry name" value="MEMBRANE PROTEIN YDGH-RELATED"/>
    <property type="match status" value="1"/>
</dbReference>
<feature type="transmembrane region" description="Helical" evidence="8">
    <location>
        <begin position="998"/>
        <end position="1022"/>
    </location>
</feature>
<feature type="transmembrane region" description="Helical" evidence="8">
    <location>
        <begin position="897"/>
        <end position="923"/>
    </location>
</feature>
<keyword evidence="6 8" id="KW-0472">Membrane</keyword>
<comment type="similarity">
    <text evidence="2">Belongs to the resistance-nodulation-cell division (RND) (TC 2.A.6) family. MmpL subfamily.</text>
</comment>
<dbReference type="EMBL" id="JADCLJ010000007">
    <property type="protein sequence ID" value="MBE4906915.1"/>
    <property type="molecule type" value="Genomic_DNA"/>
</dbReference>
<sequence length="1042" mass="113157">MNFIIKQKWLVMITWLAVVVGLFLIAPNMADLVREKGQISVPEGYSSNLAGQIMEEVQQQEGGGDETQVALVFHNENTLTSEEISEAEKAIQALEEKKAELGVTEIVTHFNEESLKTQLVSEDGKSILASVTFSWNEREPSELRDEMYQAIEHINVTHFYTSEWLIGEDLIQSSQDGLKKTEGITVVFILVVLLLVFRSIISPIIPLLTVGFTYLASQSIVSFLVDVFDFPISTYTQIFLVAILFGIGTDYCILLLSRFKEELIQNESVTDAIVETYKNAGRTVFFSGLAVMIGFAAIGFSQFILYQSAAAVAVGVAILLIALFTIVPFFMAVLGQKIFWPSKGKLEHGDSKLWAFAGRFSLGRPLVSLAIVAAICVPFLVTYDGELSYDSLEEISGEVNSISAFNAIAGSFGPGESMPTQVVIKNDEAMDSVDYIGLAEKISQELGKIDLVGTVRSVTRPTGESIEDFFVSKQAESLEEGLGEGKEGLEKISEGLQEASSELTKSEPELTSATDGISELITGTTQIKTGLSDIQLNLAKIENGIRQGSMGSNEIRVGLEQSKAGAEELLAGYKELLIGYKDMQGNLSTLTMNYQDIGEGLTGISSAIGKIEESNFTNLESNYDGLATDMNYLVIKGTVQELQKQLPVLSQGLTTLNNGLGQINGGISSANEGFEQALGGQQQLTVGLEQLIQGIKAQQAGLEQLANGQGQIVSNLPRLTNGLAGISDGQKQLLDGFGSLGGQLSQLTEGLEQSADGLIQVSTGLGSAQEYLAGLSSTEEMNGFYLPAEVLESKEFEQALDVYMSKDRKIMTMDIIFTESPYSNESMQQVEEIKEAVKRATKNTKLENAVVAVGGITSTNADLDTMSGNDYSRTVVLMLIGISIILIFLFRSLIMPVYIIGSLILTYYTTMAINEVIFVTLLGYSGISWAVPFFGFVILVALGVDYSIFLMDRFNEYKDLSVGEAMLMAMKKMGTVIISAVIILGGTFAAMMPSGMLSLVQIASIVLIGLLLYALVILPLFIPVMVKNFGEANWWPFKRVNN</sequence>
<name>A0ABR9QEL0_9BACI</name>
<dbReference type="Gene3D" id="1.20.1640.10">
    <property type="entry name" value="Multidrug efflux transporter AcrB transmembrane domain"/>
    <property type="match status" value="2"/>
</dbReference>
<evidence type="ECO:0000313" key="11">
    <source>
        <dbReference type="Proteomes" id="UP001516662"/>
    </source>
</evidence>
<dbReference type="Gene3D" id="1.10.287.950">
    <property type="entry name" value="Methyl-accepting chemotaxis protein"/>
    <property type="match status" value="1"/>
</dbReference>
<evidence type="ECO:0000256" key="8">
    <source>
        <dbReference type="SAM" id="Phobius"/>
    </source>
</evidence>
<dbReference type="InterPro" id="IPR000731">
    <property type="entry name" value="SSD"/>
</dbReference>
<dbReference type="PANTHER" id="PTHR33406">
    <property type="entry name" value="MEMBRANE PROTEIN MJ1562-RELATED"/>
    <property type="match status" value="1"/>
</dbReference>
<reference evidence="10 11" key="1">
    <citation type="submission" date="2020-10" db="EMBL/GenBank/DDBJ databases">
        <title>Bacillus sp. HD4P25, an endophyte from a halophyte.</title>
        <authorList>
            <person name="Sun J.-Q."/>
        </authorList>
    </citation>
    <scope>NUCLEOTIDE SEQUENCE [LARGE SCALE GENOMIC DNA]</scope>
    <source>
        <strain evidence="10 11">YIM 93174</strain>
    </source>
</reference>
<gene>
    <name evidence="10" type="ORF">IMZ08_02430</name>
</gene>
<keyword evidence="7" id="KW-0175">Coiled coil</keyword>
<dbReference type="Pfam" id="PF03176">
    <property type="entry name" value="MMPL"/>
    <property type="match status" value="2"/>
</dbReference>
<accession>A0ABR9QEL0</accession>
<evidence type="ECO:0000256" key="5">
    <source>
        <dbReference type="ARBA" id="ARBA00022989"/>
    </source>
</evidence>
<evidence type="ECO:0000256" key="2">
    <source>
        <dbReference type="ARBA" id="ARBA00010157"/>
    </source>
</evidence>
<feature type="transmembrane region" description="Helical" evidence="8">
    <location>
        <begin position="311"/>
        <end position="335"/>
    </location>
</feature>
<feature type="transmembrane region" description="Helical" evidence="8">
    <location>
        <begin position="973"/>
        <end position="992"/>
    </location>
</feature>
<evidence type="ECO:0000256" key="7">
    <source>
        <dbReference type="SAM" id="Coils"/>
    </source>
</evidence>
<evidence type="ECO:0000256" key="3">
    <source>
        <dbReference type="ARBA" id="ARBA00022475"/>
    </source>
</evidence>
<dbReference type="RefSeq" id="WP_193534405.1">
    <property type="nucleotide sequence ID" value="NZ_JADCLJ010000007.1"/>
</dbReference>
<feature type="transmembrane region" description="Helical" evidence="8">
    <location>
        <begin position="186"/>
        <end position="215"/>
    </location>
</feature>
<protein>
    <submittedName>
        <fullName evidence="10">MMPL family transporter</fullName>
    </submittedName>
</protein>
<evidence type="ECO:0000256" key="1">
    <source>
        <dbReference type="ARBA" id="ARBA00004651"/>
    </source>
</evidence>
<dbReference type="PROSITE" id="PS50156">
    <property type="entry name" value="SSD"/>
    <property type="match status" value="1"/>
</dbReference>